<dbReference type="RefSeq" id="WP_125674569.1">
    <property type="nucleotide sequence ID" value="NZ_JBHTOI010000005.1"/>
</dbReference>
<proteinExistence type="predicted"/>
<gene>
    <name evidence="1" type="ORF">ACFQ42_02495</name>
</gene>
<dbReference type="InterPro" id="IPR012334">
    <property type="entry name" value="Pectin_lyas_fold"/>
</dbReference>
<dbReference type="Gene3D" id="2.160.20.10">
    <property type="entry name" value="Single-stranded right-handed beta-helix, Pectin lyase-like"/>
    <property type="match status" value="1"/>
</dbReference>
<evidence type="ECO:0000313" key="2">
    <source>
        <dbReference type="Proteomes" id="UP001597251"/>
    </source>
</evidence>
<dbReference type="Proteomes" id="UP001597251">
    <property type="component" value="Unassembled WGS sequence"/>
</dbReference>
<organism evidence="1 2">
    <name type="scientific">Companilactobacillus keshanensis</name>
    <dbReference type="NCBI Taxonomy" id="2486003"/>
    <lineage>
        <taxon>Bacteria</taxon>
        <taxon>Bacillati</taxon>
        <taxon>Bacillota</taxon>
        <taxon>Bacilli</taxon>
        <taxon>Lactobacillales</taxon>
        <taxon>Lactobacillaceae</taxon>
        <taxon>Companilactobacillus</taxon>
    </lineage>
</organism>
<protein>
    <recommendedName>
        <fullName evidence="3">Peptidase A2 domain-containing protein</fullName>
    </recommendedName>
</protein>
<evidence type="ECO:0008006" key="3">
    <source>
        <dbReference type="Google" id="ProtNLM"/>
    </source>
</evidence>
<keyword evidence="2" id="KW-1185">Reference proteome</keyword>
<accession>A0ABW4BU00</accession>
<name>A0ABW4BU00_9LACO</name>
<sequence>MRPLNVVPTIMHLISGTHNYISNNNVIATETSSGSGDSAFNSQVDALLTTGESKVLYVKTVVVEDESKLNTILDSGTDEQVIMDKSQNAFRATPVI</sequence>
<dbReference type="EMBL" id="JBHTOI010000005">
    <property type="protein sequence ID" value="MFD1417630.1"/>
    <property type="molecule type" value="Genomic_DNA"/>
</dbReference>
<comment type="caution">
    <text evidence="1">The sequence shown here is derived from an EMBL/GenBank/DDBJ whole genome shotgun (WGS) entry which is preliminary data.</text>
</comment>
<evidence type="ECO:0000313" key="1">
    <source>
        <dbReference type="EMBL" id="MFD1417630.1"/>
    </source>
</evidence>
<reference evidence="2" key="1">
    <citation type="journal article" date="2019" name="Int. J. Syst. Evol. Microbiol.">
        <title>The Global Catalogue of Microorganisms (GCM) 10K type strain sequencing project: providing services to taxonomists for standard genome sequencing and annotation.</title>
        <authorList>
            <consortium name="The Broad Institute Genomics Platform"/>
            <consortium name="The Broad Institute Genome Sequencing Center for Infectious Disease"/>
            <person name="Wu L."/>
            <person name="Ma J."/>
        </authorList>
    </citation>
    <scope>NUCLEOTIDE SEQUENCE [LARGE SCALE GENOMIC DNA]</scope>
    <source>
        <strain evidence="2">CCM 8936</strain>
    </source>
</reference>